<dbReference type="AlphaFoldDB" id="A0A0H5QHR6"/>
<dbReference type="EMBL" id="LN853251">
    <property type="protein sequence ID" value="CRY95432.1"/>
    <property type="molecule type" value="Genomic_DNA"/>
</dbReference>
<reference evidence="1" key="2">
    <citation type="submission" date="2015-07" db="EMBL/GenBank/DDBJ databases">
        <title>Plasmids, circular viruses and viroids from rat gut.</title>
        <authorList>
            <person name="Jorgensen T.J."/>
            <person name="Hansen M.A."/>
            <person name="Xu Z."/>
            <person name="Tabak M.A."/>
            <person name="Sorensen S.J."/>
            <person name="Hansen L.H."/>
        </authorList>
    </citation>
    <scope>NUCLEOTIDE SEQUENCE</scope>
    <source>
        <plasmid evidence="1">pRGRH0624</plasmid>
    </source>
</reference>
<keyword evidence="1" id="KW-0614">Plasmid</keyword>
<name>A0A0H5QHR6_9ZZZZ</name>
<proteinExistence type="predicted"/>
<protein>
    <submittedName>
        <fullName evidence="1">Uncharacterized protein</fullName>
    </submittedName>
</protein>
<geneLocation type="plasmid" evidence="1">
    <name>pRGRH0624</name>
</geneLocation>
<accession>A0A0H5QHR6</accession>
<reference evidence="1" key="1">
    <citation type="submission" date="2015-06" db="EMBL/GenBank/DDBJ databases">
        <authorList>
            <person name="Joergensen T."/>
        </authorList>
    </citation>
    <scope>NUCLEOTIDE SEQUENCE</scope>
    <source>
        <plasmid evidence="1">pRGRH0624</plasmid>
    </source>
</reference>
<organism evidence="1">
    <name type="scientific">uncultured prokaryote</name>
    <dbReference type="NCBI Taxonomy" id="198431"/>
    <lineage>
        <taxon>unclassified sequences</taxon>
        <taxon>environmental samples</taxon>
    </lineage>
</organism>
<evidence type="ECO:0000313" key="1">
    <source>
        <dbReference type="EMBL" id="CRY95432.1"/>
    </source>
</evidence>
<sequence length="52" mass="6053">MTEFEQYAKMLLARLDVALRVVEGNDESDKKMVNYAFLTSFLADMRLGMCMR</sequence>